<feature type="compositionally biased region" description="Basic and acidic residues" evidence="1">
    <location>
        <begin position="122"/>
        <end position="137"/>
    </location>
</feature>
<feature type="compositionally biased region" description="Pro residues" evidence="1">
    <location>
        <begin position="222"/>
        <end position="242"/>
    </location>
</feature>
<comment type="caution">
    <text evidence="2">The sequence shown here is derived from an EMBL/GenBank/DDBJ whole genome shotgun (WGS) entry which is preliminary data.</text>
</comment>
<feature type="compositionally biased region" description="Low complexity" evidence="1">
    <location>
        <begin position="244"/>
        <end position="262"/>
    </location>
</feature>
<evidence type="ECO:0000313" key="3">
    <source>
        <dbReference type="Proteomes" id="UP000678393"/>
    </source>
</evidence>
<evidence type="ECO:0000313" key="2">
    <source>
        <dbReference type="EMBL" id="CAG5135467.1"/>
    </source>
</evidence>
<feature type="compositionally biased region" description="Basic and acidic residues" evidence="1">
    <location>
        <begin position="69"/>
        <end position="85"/>
    </location>
</feature>
<dbReference type="EMBL" id="CAJHNH020008334">
    <property type="protein sequence ID" value="CAG5135467.1"/>
    <property type="molecule type" value="Genomic_DNA"/>
</dbReference>
<reference evidence="2" key="1">
    <citation type="submission" date="2021-04" db="EMBL/GenBank/DDBJ databases">
        <authorList>
            <consortium name="Molecular Ecology Group"/>
        </authorList>
    </citation>
    <scope>NUCLEOTIDE SEQUENCE</scope>
</reference>
<dbReference type="Proteomes" id="UP000678393">
    <property type="component" value="Unassembled WGS sequence"/>
</dbReference>
<sequence length="343" mass="36427">MEDLPENNETHEAGVSEAAEDQPGNNATHEPGESEAVEDEPKCAETCQGQPESTAKHLSEVIESQFESADIHEAEKSEAMEDQSKNSESQQSEIIEGMCDNNKASGGTEDDKLKCAAVEIKQTTELESKESEKEKSSVKSKKHLKLPDFKRFAEPGQYPHSKKPKVSDREVPFPPGTSHLPNYGPSGSSSSGQMWPQSTPEMQHGPGIGPYGPSINQYGPGEGPPGPSRGPPMPGFGPPGPGMGPSLPGMGPSMPGMGPSMPGMGLSMPGMGPSMPGMGPSMPGMGPSMPGMGHLMPGMRPPGPAPVYYYHSETRISSWIKPQNACIIKQAVWEKAHQNISET</sequence>
<dbReference type="AlphaFoldDB" id="A0A8S4A0T6"/>
<feature type="region of interest" description="Disordered" evidence="1">
    <location>
        <begin position="1"/>
        <end position="262"/>
    </location>
</feature>
<protein>
    <submittedName>
        <fullName evidence="2">Uncharacterized protein</fullName>
    </submittedName>
</protein>
<proteinExistence type="predicted"/>
<accession>A0A8S4A0T6</accession>
<organism evidence="2 3">
    <name type="scientific">Candidula unifasciata</name>
    <dbReference type="NCBI Taxonomy" id="100452"/>
    <lineage>
        <taxon>Eukaryota</taxon>
        <taxon>Metazoa</taxon>
        <taxon>Spiralia</taxon>
        <taxon>Lophotrochozoa</taxon>
        <taxon>Mollusca</taxon>
        <taxon>Gastropoda</taxon>
        <taxon>Heterobranchia</taxon>
        <taxon>Euthyneura</taxon>
        <taxon>Panpulmonata</taxon>
        <taxon>Eupulmonata</taxon>
        <taxon>Stylommatophora</taxon>
        <taxon>Helicina</taxon>
        <taxon>Helicoidea</taxon>
        <taxon>Geomitridae</taxon>
        <taxon>Candidula</taxon>
    </lineage>
</organism>
<keyword evidence="3" id="KW-1185">Reference proteome</keyword>
<gene>
    <name evidence="2" type="ORF">CUNI_LOCUS21025</name>
</gene>
<evidence type="ECO:0000256" key="1">
    <source>
        <dbReference type="SAM" id="MobiDB-lite"/>
    </source>
</evidence>
<name>A0A8S4A0T6_9EUPU</name>
<feature type="non-terminal residue" evidence="2">
    <location>
        <position position="1"/>
    </location>
</feature>